<evidence type="ECO:0000256" key="3">
    <source>
        <dbReference type="ARBA" id="ARBA00023157"/>
    </source>
</evidence>
<evidence type="ECO:0000256" key="1">
    <source>
        <dbReference type="ARBA" id="ARBA00004167"/>
    </source>
</evidence>
<dbReference type="EMBL" id="JABWUV010000009">
    <property type="protein sequence ID" value="KAF6330978.1"/>
    <property type="molecule type" value="Genomic_DNA"/>
</dbReference>
<keyword evidence="2" id="KW-0472">Membrane</keyword>
<dbReference type="InterPro" id="IPR003598">
    <property type="entry name" value="Ig_sub2"/>
</dbReference>
<comment type="caution">
    <text evidence="5">The sequence shown here is derived from an EMBL/GenBank/DDBJ whole genome shotgun (WGS) entry which is preliminary data.</text>
</comment>
<accession>A0A7J7W192</accession>
<evidence type="ECO:0000259" key="4">
    <source>
        <dbReference type="PROSITE" id="PS50835"/>
    </source>
</evidence>
<dbReference type="GO" id="GO:0075512">
    <property type="term" value="P:clathrin-dependent endocytosis of virus by host cell"/>
    <property type="evidence" value="ECO:0007669"/>
    <property type="project" value="TreeGrafter"/>
</dbReference>
<name>A0A7J7W192_MYOMY</name>
<proteinExistence type="predicted"/>
<comment type="subcellular location">
    <subcellularLocation>
        <location evidence="1">Membrane</location>
        <topology evidence="1">Single-pass membrane protein</topology>
    </subcellularLocation>
</comment>
<protein>
    <submittedName>
        <fullName evidence="5">Sialic acid binding Ig like lectin 1</fullName>
    </submittedName>
</protein>
<dbReference type="SMART" id="SM00409">
    <property type="entry name" value="IG"/>
    <property type="match status" value="2"/>
</dbReference>
<feature type="domain" description="Ig-like" evidence="4">
    <location>
        <begin position="164"/>
        <end position="252"/>
    </location>
</feature>
<evidence type="ECO:0000313" key="5">
    <source>
        <dbReference type="EMBL" id="KAF6330978.1"/>
    </source>
</evidence>
<dbReference type="Pfam" id="PF13895">
    <property type="entry name" value="Ig_2"/>
    <property type="match status" value="2"/>
</dbReference>
<dbReference type="PROSITE" id="PS50835">
    <property type="entry name" value="IG_LIKE"/>
    <property type="match status" value="2"/>
</dbReference>
<feature type="domain" description="Ig-like" evidence="4">
    <location>
        <begin position="85"/>
        <end position="163"/>
    </location>
</feature>
<evidence type="ECO:0000313" key="6">
    <source>
        <dbReference type="Proteomes" id="UP000527355"/>
    </source>
</evidence>
<evidence type="ECO:0000256" key="2">
    <source>
        <dbReference type="ARBA" id="ARBA00023136"/>
    </source>
</evidence>
<gene>
    <name evidence="5" type="ORF">mMyoMyo1_017479</name>
</gene>
<keyword evidence="5" id="KW-0430">Lectin</keyword>
<reference evidence="5 6" key="1">
    <citation type="journal article" date="2020" name="Nature">
        <title>Six reference-quality genomes reveal evolution of bat adaptations.</title>
        <authorList>
            <person name="Jebb D."/>
            <person name="Huang Z."/>
            <person name="Pippel M."/>
            <person name="Hughes G.M."/>
            <person name="Lavrichenko K."/>
            <person name="Devanna P."/>
            <person name="Winkler S."/>
            <person name="Jermiin L.S."/>
            <person name="Skirmuntt E.C."/>
            <person name="Katzourakis A."/>
            <person name="Burkitt-Gray L."/>
            <person name="Ray D.A."/>
            <person name="Sullivan K.A.M."/>
            <person name="Roscito J.G."/>
            <person name="Kirilenko B.M."/>
            <person name="Davalos L.M."/>
            <person name="Corthals A.P."/>
            <person name="Power M.L."/>
            <person name="Jones G."/>
            <person name="Ransome R.D."/>
            <person name="Dechmann D.K.N."/>
            <person name="Locatelli A.G."/>
            <person name="Puechmaille S.J."/>
            <person name="Fedrigo O."/>
            <person name="Jarvis E.D."/>
            <person name="Hiller M."/>
            <person name="Vernes S.C."/>
            <person name="Myers E.W."/>
            <person name="Teeling E.C."/>
        </authorList>
    </citation>
    <scope>NUCLEOTIDE SEQUENCE [LARGE SCALE GENOMIC DNA]</scope>
    <source>
        <strain evidence="5">MMyoMyo1</strain>
        <tissue evidence="5">Flight muscle</tissue>
    </source>
</reference>
<dbReference type="InterPro" id="IPR013162">
    <property type="entry name" value="CD80_C2-set"/>
</dbReference>
<dbReference type="InterPro" id="IPR036179">
    <property type="entry name" value="Ig-like_dom_sf"/>
</dbReference>
<dbReference type="InterPro" id="IPR003599">
    <property type="entry name" value="Ig_sub"/>
</dbReference>
<dbReference type="PANTHER" id="PTHR47243">
    <property type="entry name" value="SIALOADHESIN"/>
    <property type="match status" value="1"/>
</dbReference>
<dbReference type="VEuPathDB" id="HostDB:GeneID_118663513"/>
<dbReference type="SMART" id="SM00408">
    <property type="entry name" value="IGc2"/>
    <property type="match status" value="2"/>
</dbReference>
<dbReference type="GO" id="GO:0030246">
    <property type="term" value="F:carbohydrate binding"/>
    <property type="evidence" value="ECO:0007669"/>
    <property type="project" value="UniProtKB-KW"/>
</dbReference>
<dbReference type="InterPro" id="IPR007110">
    <property type="entry name" value="Ig-like_dom"/>
</dbReference>
<dbReference type="AlphaFoldDB" id="A0A7J7W192"/>
<dbReference type="SUPFAM" id="SSF48726">
    <property type="entry name" value="Immunoglobulin"/>
    <property type="match status" value="2"/>
</dbReference>
<organism evidence="5 6">
    <name type="scientific">Myotis myotis</name>
    <name type="common">Greater mouse-eared bat</name>
    <name type="synonym">Vespertilio myotis</name>
    <dbReference type="NCBI Taxonomy" id="51298"/>
    <lineage>
        <taxon>Eukaryota</taxon>
        <taxon>Metazoa</taxon>
        <taxon>Chordata</taxon>
        <taxon>Craniata</taxon>
        <taxon>Vertebrata</taxon>
        <taxon>Euteleostomi</taxon>
        <taxon>Mammalia</taxon>
        <taxon>Eutheria</taxon>
        <taxon>Laurasiatheria</taxon>
        <taxon>Chiroptera</taxon>
        <taxon>Yangochiroptera</taxon>
        <taxon>Vespertilionidae</taxon>
        <taxon>Myotis</taxon>
    </lineage>
</organism>
<dbReference type="InterPro" id="IPR013783">
    <property type="entry name" value="Ig-like_fold"/>
</dbReference>
<dbReference type="GO" id="GO:0046790">
    <property type="term" value="F:virion binding"/>
    <property type="evidence" value="ECO:0007669"/>
    <property type="project" value="TreeGrafter"/>
</dbReference>
<dbReference type="GO" id="GO:0005769">
    <property type="term" value="C:early endosome"/>
    <property type="evidence" value="ECO:0007669"/>
    <property type="project" value="TreeGrafter"/>
</dbReference>
<dbReference type="Gene3D" id="2.60.40.10">
    <property type="entry name" value="Immunoglobulins"/>
    <property type="match status" value="3"/>
</dbReference>
<dbReference type="Proteomes" id="UP000527355">
    <property type="component" value="Unassembled WGS sequence"/>
</dbReference>
<keyword evidence="6" id="KW-1185">Reference proteome</keyword>
<dbReference type="PANTHER" id="PTHR47243:SF1">
    <property type="entry name" value="SIALOADHESIN"/>
    <property type="match status" value="1"/>
</dbReference>
<keyword evidence="3" id="KW-1015">Disulfide bond</keyword>
<dbReference type="Pfam" id="PF08205">
    <property type="entry name" value="C2-set_2"/>
    <property type="match status" value="1"/>
</dbReference>
<sequence length="286" mass="31445">MEVDFNCSTPYACLQEPISLQWQGQDPARSVTSNFQKLETTGISHQETLHMALSWQDHGRTLSCQLSVAGYKTKGEIFLQVQYAPKAVEILPSPSEGNIRPGDLVTLTCQVNSSYPAVSSVQWLKDGTPLKSQSLVLRLPQAAWDDAGVYTCQAGNEVGSLVSPPFSLHIFMAEVQMSPEGPIQENQTVTLTCNVPKEAPSGLRYSWYKNHVLLEDAHSPTLQLHSATRADTGFYVCEVQYVHGRERSGPVSVVVIRKCPVCGGHCWSRAKGWGPCGQVRSWAGWP</sequence>
<dbReference type="GO" id="GO:0005770">
    <property type="term" value="C:late endosome"/>
    <property type="evidence" value="ECO:0007669"/>
    <property type="project" value="TreeGrafter"/>
</dbReference>
<dbReference type="FunFam" id="2.60.40.10:FF:000921">
    <property type="entry name" value="sialoadhesin isoform X1"/>
    <property type="match status" value="1"/>
</dbReference>
<dbReference type="GO" id="GO:0005886">
    <property type="term" value="C:plasma membrane"/>
    <property type="evidence" value="ECO:0007669"/>
    <property type="project" value="TreeGrafter"/>
</dbReference>